<dbReference type="Proteomes" id="UP000326912">
    <property type="component" value="Unassembled WGS sequence"/>
</dbReference>
<dbReference type="Gene3D" id="3.50.50.60">
    <property type="entry name" value="FAD/NAD(P)-binding domain"/>
    <property type="match status" value="2"/>
</dbReference>
<organism evidence="2 3">
    <name type="scientific">Dictyobacter vulcani</name>
    <dbReference type="NCBI Taxonomy" id="2607529"/>
    <lineage>
        <taxon>Bacteria</taxon>
        <taxon>Bacillati</taxon>
        <taxon>Chloroflexota</taxon>
        <taxon>Ktedonobacteria</taxon>
        <taxon>Ktedonobacterales</taxon>
        <taxon>Dictyobacteraceae</taxon>
        <taxon>Dictyobacter</taxon>
    </lineage>
</organism>
<dbReference type="PRINTS" id="PR00368">
    <property type="entry name" value="FADPNR"/>
</dbReference>
<sequence>MQHHDTTRNVAVAMQKLACLSEVLDTRSDEVSVSASSVPDYAEQIAVIGAGPAGLSAAVHLVGLGYAVTLIEELPVLGGMMAVGIPDFRLSRIQLKNCLDALHHPRLTLQLNTRFGRDLPFSEIRQQYAAVLLAIGLQQSQLLNVSGERVLQGILPAMGVLRAYHLQQDTQLKADVTIIGGGMATVDVARVAIRAGASGVRVCYPGLLTDVADVSVARQEGVVFLEQVLPIGLLGSEDMAVYGMHCLRVHSFGRDSFGRHCLSRVPGSDFKIHTDTVVDAFGECADLSGCLLGDDLSGKTLIAYPDTLSTNIPGVFAAGDITGGYRSILTALEQGQRAANSIHHYLHQHAFSVFL</sequence>
<dbReference type="AlphaFoldDB" id="A0A5J4KSM3"/>
<name>A0A5J4KSM3_9CHLR</name>
<dbReference type="EMBL" id="BKZW01000002">
    <property type="protein sequence ID" value="GER90673.1"/>
    <property type="molecule type" value="Genomic_DNA"/>
</dbReference>
<dbReference type="RefSeq" id="WP_151758376.1">
    <property type="nucleotide sequence ID" value="NZ_BKZW01000002.1"/>
</dbReference>
<feature type="domain" description="FAD/NAD(P)-binding" evidence="1">
    <location>
        <begin position="44"/>
        <end position="202"/>
    </location>
</feature>
<dbReference type="PANTHER" id="PTHR42783:SF3">
    <property type="entry name" value="GLUTAMATE SYNTHASE [NADPH] SMALL CHAIN-RELATED"/>
    <property type="match status" value="1"/>
</dbReference>
<dbReference type="InterPro" id="IPR023753">
    <property type="entry name" value="FAD/NAD-binding_dom"/>
</dbReference>
<reference evidence="2 3" key="1">
    <citation type="submission" date="2019-10" db="EMBL/GenBank/DDBJ databases">
        <title>Dictyobacter vulcani sp. nov., within the class Ktedonobacteria, isolated from soil of volcanic Mt. Zao.</title>
        <authorList>
            <person name="Zheng Y."/>
            <person name="Wang C.M."/>
            <person name="Sakai Y."/>
            <person name="Abe K."/>
            <person name="Yokota A."/>
            <person name="Yabe S."/>
        </authorList>
    </citation>
    <scope>NUCLEOTIDE SEQUENCE [LARGE SCALE GENOMIC DNA]</scope>
    <source>
        <strain evidence="2 3">W12</strain>
    </source>
</reference>
<dbReference type="PRINTS" id="PR00469">
    <property type="entry name" value="PNDRDTASEII"/>
</dbReference>
<evidence type="ECO:0000313" key="3">
    <source>
        <dbReference type="Proteomes" id="UP000326912"/>
    </source>
</evidence>
<evidence type="ECO:0000313" key="2">
    <source>
        <dbReference type="EMBL" id="GER90673.1"/>
    </source>
</evidence>
<dbReference type="Gene3D" id="3.40.50.720">
    <property type="entry name" value="NAD(P)-binding Rossmann-like Domain"/>
    <property type="match status" value="1"/>
</dbReference>
<accession>A0A5J4KSM3</accession>
<dbReference type="PANTHER" id="PTHR42783">
    <property type="entry name" value="GLUTAMATE SYNTHASE [NADPH] SMALL CHAIN"/>
    <property type="match status" value="1"/>
</dbReference>
<comment type="caution">
    <text evidence="2">The sequence shown here is derived from an EMBL/GenBank/DDBJ whole genome shotgun (WGS) entry which is preliminary data.</text>
</comment>
<proteinExistence type="predicted"/>
<keyword evidence="3" id="KW-1185">Reference proteome</keyword>
<dbReference type="InterPro" id="IPR036188">
    <property type="entry name" value="FAD/NAD-bd_sf"/>
</dbReference>
<evidence type="ECO:0000259" key="1">
    <source>
        <dbReference type="Pfam" id="PF07992"/>
    </source>
</evidence>
<dbReference type="GO" id="GO:0016491">
    <property type="term" value="F:oxidoreductase activity"/>
    <property type="evidence" value="ECO:0007669"/>
    <property type="project" value="InterPro"/>
</dbReference>
<dbReference type="Pfam" id="PF07992">
    <property type="entry name" value="Pyr_redox_2"/>
    <property type="match status" value="1"/>
</dbReference>
<protein>
    <recommendedName>
        <fullName evidence="1">FAD/NAD(P)-binding domain-containing protein</fullName>
    </recommendedName>
</protein>
<gene>
    <name evidence="2" type="ORF">KDW_48350</name>
</gene>
<dbReference type="SUPFAM" id="SSF51971">
    <property type="entry name" value="Nucleotide-binding domain"/>
    <property type="match status" value="1"/>
</dbReference>